<evidence type="ECO:0000256" key="1">
    <source>
        <dbReference type="SAM" id="SignalP"/>
    </source>
</evidence>
<dbReference type="NCBIfam" id="TIGR04183">
    <property type="entry name" value="Por_Secre_tail"/>
    <property type="match status" value="1"/>
</dbReference>
<dbReference type="Proteomes" id="UP001598138">
    <property type="component" value="Unassembled WGS sequence"/>
</dbReference>
<sequence>MKYLFITALAACISTAAFAQEKKEATVKIVINENGKERIIEKKFSDLDQADAEIKKLSDSLDINISTSGGKKKIVRVDVNKSHSRMGEQPGKIIIENMEGDLAGGPDKRVIIRRGGPGMVTPAPGAPGFHGKEPNVMIFRGEGGPEGMHKEFNIELDGPGMARREFKRIHKGMLADQGSKTIHGLKATPNKPFNGKISVKFNAPEKGNVNISILDVNGKELANEQIKDFQGDYLGQVDIKKAGAGVYFIRVSQGADGAVRRIKVD</sequence>
<evidence type="ECO:0000313" key="4">
    <source>
        <dbReference type="Proteomes" id="UP001598138"/>
    </source>
</evidence>
<dbReference type="InterPro" id="IPR026444">
    <property type="entry name" value="Secre_tail"/>
</dbReference>
<reference evidence="3 4" key="1">
    <citation type="submission" date="2024-03" db="EMBL/GenBank/DDBJ databases">
        <title>Aquirufa genome sequencing.</title>
        <authorList>
            <person name="Pitt A."/>
            <person name="Hahn M.W."/>
        </authorList>
    </citation>
    <scope>NUCLEOTIDE SEQUENCE [LARGE SCALE GENOMIC DNA]</scope>
    <source>
        <strain evidence="3 4">OSTEICH-129V</strain>
    </source>
</reference>
<evidence type="ECO:0000313" key="3">
    <source>
        <dbReference type="EMBL" id="MFD3393024.1"/>
    </source>
</evidence>
<dbReference type="Pfam" id="PF18962">
    <property type="entry name" value="Por_Secre_tail"/>
    <property type="match status" value="1"/>
</dbReference>
<dbReference type="RefSeq" id="WP_377981656.1">
    <property type="nucleotide sequence ID" value="NZ_JBBKXZ010000001.1"/>
</dbReference>
<organism evidence="3 4">
    <name type="scientific">Aquirufa avitistagni</name>
    <dbReference type="NCBI Taxonomy" id="3104728"/>
    <lineage>
        <taxon>Bacteria</taxon>
        <taxon>Pseudomonadati</taxon>
        <taxon>Bacteroidota</taxon>
        <taxon>Cytophagia</taxon>
        <taxon>Cytophagales</taxon>
        <taxon>Flectobacillaceae</taxon>
        <taxon>Aquirufa</taxon>
    </lineage>
</organism>
<gene>
    <name evidence="3" type="ORF">U0R10_00175</name>
</gene>
<protein>
    <submittedName>
        <fullName evidence="3">T9SS type A sorting domain-containing protein</fullName>
    </submittedName>
</protein>
<comment type="caution">
    <text evidence="3">The sequence shown here is derived from an EMBL/GenBank/DDBJ whole genome shotgun (WGS) entry which is preliminary data.</text>
</comment>
<keyword evidence="4" id="KW-1185">Reference proteome</keyword>
<feature type="signal peptide" evidence="1">
    <location>
        <begin position="1"/>
        <end position="19"/>
    </location>
</feature>
<evidence type="ECO:0000259" key="2">
    <source>
        <dbReference type="Pfam" id="PF18962"/>
    </source>
</evidence>
<keyword evidence="1" id="KW-0732">Signal</keyword>
<accession>A0ABW6DG98</accession>
<proteinExistence type="predicted"/>
<name>A0ABW6DG98_9BACT</name>
<dbReference type="EMBL" id="JBBKXZ010000001">
    <property type="protein sequence ID" value="MFD3393024.1"/>
    <property type="molecule type" value="Genomic_DNA"/>
</dbReference>
<feature type="chain" id="PRO_5047070355" evidence="1">
    <location>
        <begin position="20"/>
        <end position="265"/>
    </location>
</feature>
<feature type="domain" description="Secretion system C-terminal sorting" evidence="2">
    <location>
        <begin position="192"/>
        <end position="262"/>
    </location>
</feature>